<protein>
    <submittedName>
        <fullName evidence="2">Uncharacterized protein</fullName>
    </submittedName>
</protein>
<organism evidence="2 3">
    <name type="scientific">Cocleimonas flava</name>
    <dbReference type="NCBI Taxonomy" id="634765"/>
    <lineage>
        <taxon>Bacteria</taxon>
        <taxon>Pseudomonadati</taxon>
        <taxon>Pseudomonadota</taxon>
        <taxon>Gammaproteobacteria</taxon>
        <taxon>Thiotrichales</taxon>
        <taxon>Thiotrichaceae</taxon>
        <taxon>Cocleimonas</taxon>
    </lineage>
</organism>
<evidence type="ECO:0000313" key="3">
    <source>
        <dbReference type="Proteomes" id="UP000294887"/>
    </source>
</evidence>
<dbReference type="Proteomes" id="UP000294887">
    <property type="component" value="Unassembled WGS sequence"/>
</dbReference>
<name>A0A4R1FBS8_9GAMM</name>
<comment type="caution">
    <text evidence="2">The sequence shown here is derived from an EMBL/GenBank/DDBJ whole genome shotgun (WGS) entry which is preliminary data.</text>
</comment>
<gene>
    <name evidence="2" type="ORF">EV695_0020</name>
</gene>
<dbReference type="EMBL" id="SMFQ01000002">
    <property type="protein sequence ID" value="TCJ88181.1"/>
    <property type="molecule type" value="Genomic_DNA"/>
</dbReference>
<accession>A0A4R1FBS8</accession>
<feature type="chain" id="PRO_5020240287" evidence="1">
    <location>
        <begin position="26"/>
        <end position="70"/>
    </location>
</feature>
<keyword evidence="3" id="KW-1185">Reference proteome</keyword>
<dbReference type="PROSITE" id="PS51257">
    <property type="entry name" value="PROKAR_LIPOPROTEIN"/>
    <property type="match status" value="1"/>
</dbReference>
<reference evidence="2 3" key="1">
    <citation type="submission" date="2019-03" db="EMBL/GenBank/DDBJ databases">
        <title>Genomic Encyclopedia of Type Strains, Phase IV (KMG-IV): sequencing the most valuable type-strain genomes for metagenomic binning, comparative biology and taxonomic classification.</title>
        <authorList>
            <person name="Goeker M."/>
        </authorList>
    </citation>
    <scope>NUCLEOTIDE SEQUENCE [LARGE SCALE GENOMIC DNA]</scope>
    <source>
        <strain evidence="2 3">DSM 24830</strain>
    </source>
</reference>
<sequence>MKTQTKAIIAGSILTALFACQSAYAGQDSDQTVYAELTANTVVTDTSSTDKVSYDAPTVDSQYDVVSGRK</sequence>
<evidence type="ECO:0000313" key="2">
    <source>
        <dbReference type="EMBL" id="TCJ88181.1"/>
    </source>
</evidence>
<proteinExistence type="predicted"/>
<dbReference type="RefSeq" id="WP_131903847.1">
    <property type="nucleotide sequence ID" value="NZ_BAAAFU010000008.1"/>
</dbReference>
<keyword evidence="1" id="KW-0732">Signal</keyword>
<feature type="signal peptide" evidence="1">
    <location>
        <begin position="1"/>
        <end position="25"/>
    </location>
</feature>
<evidence type="ECO:0000256" key="1">
    <source>
        <dbReference type="SAM" id="SignalP"/>
    </source>
</evidence>
<dbReference type="AlphaFoldDB" id="A0A4R1FBS8"/>